<keyword evidence="1" id="KW-0614">Plasmid</keyword>
<organism evidence="1">
    <name type="scientific">Bacillus subtilis subsp. natto</name>
    <dbReference type="NCBI Taxonomy" id="86029"/>
    <lineage>
        <taxon>Bacteria</taxon>
        <taxon>Bacillati</taxon>
        <taxon>Bacillota</taxon>
        <taxon>Bacilli</taxon>
        <taxon>Bacillales</taxon>
        <taxon>Bacillaceae</taxon>
        <taxon>Bacillus</taxon>
    </lineage>
</organism>
<dbReference type="InterPro" id="IPR013325">
    <property type="entry name" value="RNA_pol_sigma_r2"/>
</dbReference>
<dbReference type="GO" id="GO:0006352">
    <property type="term" value="P:DNA-templated transcription initiation"/>
    <property type="evidence" value="ECO:0007669"/>
    <property type="project" value="InterPro"/>
</dbReference>
<evidence type="ECO:0000313" key="1">
    <source>
        <dbReference type="EMBL" id="BAJ77058.1"/>
    </source>
</evidence>
<dbReference type="Gene3D" id="1.10.1740.10">
    <property type="match status" value="1"/>
</dbReference>
<dbReference type="AlphaFoldDB" id="E9RJG3"/>
<dbReference type="RefSeq" id="WP_009968495.1">
    <property type="nucleotide sequence ID" value="NC_015149.1"/>
</dbReference>
<dbReference type="SUPFAM" id="SSF88946">
    <property type="entry name" value="Sigma2 domain of RNA polymerase sigma factors"/>
    <property type="match status" value="1"/>
</dbReference>
<protein>
    <submittedName>
        <fullName evidence="1">Uncharacterized protein</fullName>
    </submittedName>
</protein>
<sequence length="199" mass="23150">MKKKEILFSNGLSIQMTFEEVRERFLPMVYKTMKQANSKFMFNQVEEEDFQQELELELWRAYEAYDSDTGYCFTTYLYPKLRKGVRNATYSRYAQKNQSNGVFSISSPIGDDDLKIEDMLAANDTSFDNIATNELLSIILKNVKEDEMDLLKIIIDVKNNPVNAYAKKHGLTRQAANQRVIKLKKKLRSVIAKEYLEIA</sequence>
<dbReference type="EMBL" id="AB615353">
    <property type="protein sequence ID" value="BAJ77058.1"/>
    <property type="molecule type" value="Genomic_DNA"/>
</dbReference>
<reference evidence="1" key="2">
    <citation type="submission" date="2011-02" db="EMBL/GenBank/DDBJ databases">
        <title>Genetic factors for stable replication of pLS32 in Bacillus subtilis.</title>
        <authorList>
            <person name="Itaya M."/>
        </authorList>
    </citation>
    <scope>NUCLEOTIDE SEQUENCE</scope>
    <source>
        <strain evidence="1">IAM 11631</strain>
        <plasmid evidence="1">pLS32</plasmid>
    </source>
</reference>
<reference evidence="1" key="1">
    <citation type="journal article" date="1997" name="Proc. Natl. Acad. Sci. U.S.A.">
        <title>Experimental surgery to create subgenomes of Bacillus subtilis 168.</title>
        <authorList>
            <person name="Itaya M."/>
            <person name="Tanaka T."/>
        </authorList>
    </citation>
    <scope>NUCLEOTIDE SEQUENCE</scope>
    <source>
        <strain evidence="1">IAM 11631</strain>
        <plasmid evidence="1">pLS32</plasmid>
    </source>
</reference>
<proteinExistence type="predicted"/>
<dbReference type="SMR" id="E9RJG3"/>
<name>E9RJG3_BACNA</name>
<accession>E9RJG3</accession>
<dbReference type="GO" id="GO:0003700">
    <property type="term" value="F:DNA-binding transcription factor activity"/>
    <property type="evidence" value="ECO:0007669"/>
    <property type="project" value="InterPro"/>
</dbReference>
<geneLocation type="plasmid" evidence="1">
    <name>pLS32</name>
</geneLocation>